<keyword evidence="3" id="KW-0804">Transcription</keyword>
<dbReference type="PRINTS" id="PR00455">
    <property type="entry name" value="HTHTETR"/>
</dbReference>
<feature type="DNA-binding region" description="H-T-H motif" evidence="4">
    <location>
        <begin position="37"/>
        <end position="56"/>
    </location>
</feature>
<evidence type="ECO:0000313" key="6">
    <source>
        <dbReference type="EMBL" id="MBF6224494.1"/>
    </source>
</evidence>
<evidence type="ECO:0000256" key="1">
    <source>
        <dbReference type="ARBA" id="ARBA00023015"/>
    </source>
</evidence>
<dbReference type="Proteomes" id="UP000807309">
    <property type="component" value="Unassembled WGS sequence"/>
</dbReference>
<proteinExistence type="predicted"/>
<protein>
    <submittedName>
        <fullName evidence="6">TetR/AcrR family transcriptional regulator</fullName>
    </submittedName>
</protein>
<dbReference type="PROSITE" id="PS50977">
    <property type="entry name" value="HTH_TETR_2"/>
    <property type="match status" value="1"/>
</dbReference>
<dbReference type="Gene3D" id="1.10.357.10">
    <property type="entry name" value="Tetracycline Repressor, domain 2"/>
    <property type="match status" value="1"/>
</dbReference>
<gene>
    <name evidence="6" type="ORF">IU470_05125</name>
</gene>
<dbReference type="InterPro" id="IPR050109">
    <property type="entry name" value="HTH-type_TetR-like_transc_reg"/>
</dbReference>
<evidence type="ECO:0000259" key="5">
    <source>
        <dbReference type="PROSITE" id="PS50977"/>
    </source>
</evidence>
<dbReference type="InterPro" id="IPR036271">
    <property type="entry name" value="Tet_transcr_reg_TetR-rel_C_sf"/>
</dbReference>
<evidence type="ECO:0000256" key="4">
    <source>
        <dbReference type="PROSITE-ProRule" id="PRU00335"/>
    </source>
</evidence>
<evidence type="ECO:0000256" key="2">
    <source>
        <dbReference type="ARBA" id="ARBA00023125"/>
    </source>
</evidence>
<dbReference type="InterPro" id="IPR009057">
    <property type="entry name" value="Homeodomain-like_sf"/>
</dbReference>
<dbReference type="SUPFAM" id="SSF46689">
    <property type="entry name" value="Homeodomain-like"/>
    <property type="match status" value="1"/>
</dbReference>
<dbReference type="PANTHER" id="PTHR30055">
    <property type="entry name" value="HTH-TYPE TRANSCRIPTIONAL REGULATOR RUTR"/>
    <property type="match status" value="1"/>
</dbReference>
<dbReference type="EMBL" id="JADLRE010000003">
    <property type="protein sequence ID" value="MBF6224494.1"/>
    <property type="molecule type" value="Genomic_DNA"/>
</dbReference>
<comment type="caution">
    <text evidence="6">The sequence shown here is derived from an EMBL/GenBank/DDBJ whole genome shotgun (WGS) entry which is preliminary data.</text>
</comment>
<dbReference type="RefSeq" id="WP_195031852.1">
    <property type="nucleotide sequence ID" value="NZ_JADLRE010000003.1"/>
</dbReference>
<keyword evidence="7" id="KW-1185">Reference proteome</keyword>
<feature type="domain" description="HTH tetR-type" evidence="5">
    <location>
        <begin position="14"/>
        <end position="74"/>
    </location>
</feature>
<reference evidence="6 7" key="1">
    <citation type="submission" date="2020-10" db="EMBL/GenBank/DDBJ databases">
        <title>Identification of Nocardia species via Next-generation sequencing and recognition of intraspecies genetic diversity.</title>
        <authorList>
            <person name="Li P."/>
            <person name="Li P."/>
            <person name="Lu B."/>
        </authorList>
    </citation>
    <scope>NUCLEOTIDE SEQUENCE [LARGE SCALE GENOMIC DNA]</scope>
    <source>
        <strain evidence="6 7">N-11</strain>
    </source>
</reference>
<evidence type="ECO:0000256" key="3">
    <source>
        <dbReference type="ARBA" id="ARBA00023163"/>
    </source>
</evidence>
<dbReference type="InterPro" id="IPR001647">
    <property type="entry name" value="HTH_TetR"/>
</dbReference>
<sequence>MSGTETTSATARGEQTRQAILDVATRRFADQGFRNTSVAAVAREVGVAPSAVYFHFADKEALFVAAFDRDAARLSDAALPQSGAMDAVYWQQVVSRFVTRLDAYPLVHRVLAGQEPGLLVRLVDGVVPHRIRQVLEAALRAGQQSGDIAEDLDPRDTAIALEAIFTAVIITVVQVGGSGGSERIDAVGRLVRAALTPA</sequence>
<accession>A0ABS0C2A2</accession>
<evidence type="ECO:0000313" key="7">
    <source>
        <dbReference type="Proteomes" id="UP000807309"/>
    </source>
</evidence>
<dbReference type="SUPFAM" id="SSF48498">
    <property type="entry name" value="Tetracyclin repressor-like, C-terminal domain"/>
    <property type="match status" value="1"/>
</dbReference>
<dbReference type="PANTHER" id="PTHR30055:SF234">
    <property type="entry name" value="HTH-TYPE TRANSCRIPTIONAL REGULATOR BETI"/>
    <property type="match status" value="1"/>
</dbReference>
<name>A0ABS0C2A2_9NOCA</name>
<keyword evidence="1" id="KW-0805">Transcription regulation</keyword>
<dbReference type="Pfam" id="PF00440">
    <property type="entry name" value="TetR_N"/>
    <property type="match status" value="1"/>
</dbReference>
<organism evidence="6 7">
    <name type="scientific">Nocardia abscessus</name>
    <dbReference type="NCBI Taxonomy" id="120957"/>
    <lineage>
        <taxon>Bacteria</taxon>
        <taxon>Bacillati</taxon>
        <taxon>Actinomycetota</taxon>
        <taxon>Actinomycetes</taxon>
        <taxon>Mycobacteriales</taxon>
        <taxon>Nocardiaceae</taxon>
        <taxon>Nocardia</taxon>
    </lineage>
</organism>
<keyword evidence="2 4" id="KW-0238">DNA-binding</keyword>